<evidence type="ECO:0000313" key="1">
    <source>
        <dbReference type="EMBL" id="AUF82157.1"/>
    </source>
</evidence>
<evidence type="ECO:0000313" key="2">
    <source>
        <dbReference type="Proteomes" id="UP000244773"/>
    </source>
</evidence>
<proteinExistence type="predicted"/>
<organism evidence="1">
    <name type="scientific">Tetraselmis virus 1</name>
    <dbReference type="NCBI Taxonomy" id="2060617"/>
    <lineage>
        <taxon>Viruses</taxon>
        <taxon>Varidnaviria</taxon>
        <taxon>Bamfordvirae</taxon>
        <taxon>Nucleocytoviricota</taxon>
        <taxon>Megaviricetes</taxon>
        <taxon>Imitervirales</taxon>
        <taxon>Allomimiviridae</taxon>
        <taxon>Oceanusvirus</taxon>
        <taxon>Oceanusvirus kaneohense</taxon>
    </lineage>
</organism>
<name>A0A2P0VMM8_9VIRU</name>
<dbReference type="Proteomes" id="UP000244773">
    <property type="component" value="Segment"/>
</dbReference>
<gene>
    <name evidence="1" type="ORF">TetV_065</name>
</gene>
<sequence>MTSISIPNGCSTESWSFDSVVIESLDRWKCTKNVFSTPRLDALIRSHCAPVKKHRNINNNKESHRVDTVVQHLFMTSDPVNAVMGGSKWSPENALRELSRTNGRMDESVRLQLLQDNPVDKSSCFVDLCECLDVGLVVQESSGFNVICIRPDKNIWIEKNAVGWVHVPWCKNPVNQESLQKLINKSALDICRNCTSIKILRHCADSIGLPRPYPRSKEGLSEAIQGHLA</sequence>
<dbReference type="EMBL" id="KY322437">
    <property type="protein sequence ID" value="AUF82157.1"/>
    <property type="molecule type" value="Genomic_DNA"/>
</dbReference>
<protein>
    <submittedName>
        <fullName evidence="1">Uncharacterized protein</fullName>
    </submittedName>
</protein>
<accession>A0A2P0VMM8</accession>
<keyword evidence="2" id="KW-1185">Reference proteome</keyword>
<reference evidence="1" key="1">
    <citation type="journal article" date="2018" name="Virology">
        <title>A giant virus infecting green algae encodes key fermentation genes.</title>
        <authorList>
            <person name="Schvarcz C.R."/>
            <person name="Steward G.F."/>
        </authorList>
    </citation>
    <scope>NUCLEOTIDE SEQUENCE [LARGE SCALE GENOMIC DNA]</scope>
</reference>